<reference evidence="2 3" key="1">
    <citation type="submission" date="2016-07" db="EMBL/GenBank/DDBJ databases">
        <title>Pervasive Adenine N6-methylation of Active Genes in Fungi.</title>
        <authorList>
            <consortium name="DOE Joint Genome Institute"/>
            <person name="Mondo S.J."/>
            <person name="Dannebaum R.O."/>
            <person name="Kuo R.C."/>
            <person name="Labutti K."/>
            <person name="Haridas S."/>
            <person name="Kuo A."/>
            <person name="Salamov A."/>
            <person name="Ahrendt S.R."/>
            <person name="Lipzen A."/>
            <person name="Sullivan W."/>
            <person name="Andreopoulos W.B."/>
            <person name="Clum A."/>
            <person name="Lindquist E."/>
            <person name="Daum C."/>
            <person name="Ramamoorthy G.K."/>
            <person name="Gryganskyi A."/>
            <person name="Culley D."/>
            <person name="Magnuson J.K."/>
            <person name="James T.Y."/>
            <person name="O'Malley M.A."/>
            <person name="Stajich J.E."/>
            <person name="Spatafora J.W."/>
            <person name="Visel A."/>
            <person name="Grigoriev I.V."/>
        </authorList>
    </citation>
    <scope>NUCLEOTIDE SEQUENCE [LARGE SCALE GENOMIC DNA]</scope>
    <source>
        <strain evidence="2 3">ATCC 12442</strain>
    </source>
</reference>
<feature type="transmembrane region" description="Helical" evidence="1">
    <location>
        <begin position="20"/>
        <end position="40"/>
    </location>
</feature>
<dbReference type="AlphaFoldDB" id="A0A1Y1WLW9"/>
<sequence>MCGRGRRWMCSDDLFPLGHLFYTAILTPAFVAVCTAHHAVGSTCYVFSHMAFIVRVLRLGVTWIYSSFGAALALFCTWRSLKQGASKRVSGSSVYPRQLLFRPSGLLWKCAIHSTALLQGTPALLSISCFGHFCFVGTCRLRVPDSCSDMLLHRCLLGERKEDCAWLLLCRKSRTIFSPMAFCSNAYILGNVRRKGDLHNVLFSVTLGTRGA</sequence>
<dbReference type="Proteomes" id="UP000193922">
    <property type="component" value="Unassembled WGS sequence"/>
</dbReference>
<evidence type="ECO:0000256" key="1">
    <source>
        <dbReference type="SAM" id="Phobius"/>
    </source>
</evidence>
<name>A0A1Y1WLW9_9FUNG</name>
<gene>
    <name evidence="2" type="ORF">DL89DRAFT_18947</name>
</gene>
<comment type="caution">
    <text evidence="2">The sequence shown here is derived from an EMBL/GenBank/DDBJ whole genome shotgun (WGS) entry which is preliminary data.</text>
</comment>
<keyword evidence="1" id="KW-0472">Membrane</keyword>
<keyword evidence="3" id="KW-1185">Reference proteome</keyword>
<keyword evidence="1" id="KW-0812">Transmembrane</keyword>
<protein>
    <submittedName>
        <fullName evidence="2">Uncharacterized protein</fullName>
    </submittedName>
</protein>
<feature type="transmembrane region" description="Helical" evidence="1">
    <location>
        <begin position="60"/>
        <end position="78"/>
    </location>
</feature>
<accession>A0A1Y1WLW9</accession>
<evidence type="ECO:0000313" key="2">
    <source>
        <dbReference type="EMBL" id="ORX74571.1"/>
    </source>
</evidence>
<dbReference type="RefSeq" id="XP_040747782.1">
    <property type="nucleotide sequence ID" value="XM_040883970.1"/>
</dbReference>
<keyword evidence="1" id="KW-1133">Transmembrane helix</keyword>
<evidence type="ECO:0000313" key="3">
    <source>
        <dbReference type="Proteomes" id="UP000193922"/>
    </source>
</evidence>
<dbReference type="EMBL" id="MCFD01000001">
    <property type="protein sequence ID" value="ORX74571.1"/>
    <property type="molecule type" value="Genomic_DNA"/>
</dbReference>
<proteinExistence type="predicted"/>
<organism evidence="2 3">
    <name type="scientific">Linderina pennispora</name>
    <dbReference type="NCBI Taxonomy" id="61395"/>
    <lineage>
        <taxon>Eukaryota</taxon>
        <taxon>Fungi</taxon>
        <taxon>Fungi incertae sedis</taxon>
        <taxon>Zoopagomycota</taxon>
        <taxon>Kickxellomycotina</taxon>
        <taxon>Kickxellomycetes</taxon>
        <taxon>Kickxellales</taxon>
        <taxon>Kickxellaceae</taxon>
        <taxon>Linderina</taxon>
    </lineage>
</organism>
<dbReference type="GeneID" id="63800618"/>